<keyword evidence="1" id="KW-1133">Transmembrane helix</keyword>
<evidence type="ECO:0000313" key="2">
    <source>
        <dbReference type="EMBL" id="TKD72338.1"/>
    </source>
</evidence>
<evidence type="ECO:0000313" key="3">
    <source>
        <dbReference type="Proteomes" id="UP000310541"/>
    </source>
</evidence>
<dbReference type="Proteomes" id="UP000310541">
    <property type="component" value="Unassembled WGS sequence"/>
</dbReference>
<dbReference type="AlphaFoldDB" id="A0A4V5PZ30"/>
<dbReference type="EMBL" id="SWFM01000001">
    <property type="protein sequence ID" value="TKD72338.1"/>
    <property type="molecule type" value="Genomic_DNA"/>
</dbReference>
<evidence type="ECO:0000256" key="1">
    <source>
        <dbReference type="SAM" id="Phobius"/>
    </source>
</evidence>
<sequence>MKKIAIGTGLLFVVLFMMFGPYKVINEMNERGALKEFISSHDTFKGEEIMEIDYRGSDTYFVQTNDGEEVTNYIVMNYKSSMMNGHWKVFEESGREHYY</sequence>
<dbReference type="RefSeq" id="WP_136946189.1">
    <property type="nucleotide sequence ID" value="NZ_SWFM01000001.1"/>
</dbReference>
<gene>
    <name evidence="2" type="ORF">FBF83_06025</name>
</gene>
<dbReference type="OrthoDB" id="2933035at2"/>
<keyword evidence="1" id="KW-0472">Membrane</keyword>
<reference evidence="2 3" key="1">
    <citation type="submission" date="2019-04" db="EMBL/GenBank/DDBJ databases">
        <title>Genome sequence of Bacillus hwajinpoensis strain Y2.</title>
        <authorList>
            <person name="Fair J.L."/>
            <person name="Maclea K.S."/>
        </authorList>
    </citation>
    <scope>NUCLEOTIDE SEQUENCE [LARGE SCALE GENOMIC DNA]</scope>
    <source>
        <strain evidence="2 3">Y2</strain>
    </source>
</reference>
<feature type="transmembrane region" description="Helical" evidence="1">
    <location>
        <begin position="6"/>
        <end position="25"/>
    </location>
</feature>
<name>A0A4V5PZ30_9BACL</name>
<comment type="caution">
    <text evidence="2">The sequence shown here is derived from an EMBL/GenBank/DDBJ whole genome shotgun (WGS) entry which is preliminary data.</text>
</comment>
<organism evidence="2 3">
    <name type="scientific">Guptibacillus hwajinpoensis</name>
    <dbReference type="NCBI Taxonomy" id="208199"/>
    <lineage>
        <taxon>Bacteria</taxon>
        <taxon>Bacillati</taxon>
        <taxon>Bacillota</taxon>
        <taxon>Bacilli</taxon>
        <taxon>Bacillales</taxon>
        <taxon>Guptibacillaceae</taxon>
        <taxon>Guptibacillus</taxon>
    </lineage>
</organism>
<evidence type="ECO:0008006" key="4">
    <source>
        <dbReference type="Google" id="ProtNLM"/>
    </source>
</evidence>
<accession>A0A4V5PZ30</accession>
<keyword evidence="1" id="KW-0812">Transmembrane</keyword>
<protein>
    <recommendedName>
        <fullName evidence="4">DUF3139 domain-containing protein</fullName>
    </recommendedName>
</protein>
<proteinExistence type="predicted"/>